<reference evidence="1" key="1">
    <citation type="submission" date="2021-04" db="EMBL/GenBank/DDBJ databases">
        <authorList>
            <person name="Rodrigo-Torres L."/>
            <person name="Arahal R. D."/>
            <person name="Lucena T."/>
        </authorList>
    </citation>
    <scope>NUCLEOTIDE SEQUENCE</scope>
    <source>
        <strain evidence="1">CECT 9275</strain>
    </source>
</reference>
<name>A0A916N244_9BACT</name>
<organism evidence="1 2">
    <name type="scientific">Dyadobacter helix</name>
    <dbReference type="NCBI Taxonomy" id="2822344"/>
    <lineage>
        <taxon>Bacteria</taxon>
        <taxon>Pseudomonadati</taxon>
        <taxon>Bacteroidota</taxon>
        <taxon>Cytophagia</taxon>
        <taxon>Cytophagales</taxon>
        <taxon>Spirosomataceae</taxon>
        <taxon>Dyadobacter</taxon>
    </lineage>
</organism>
<gene>
    <name evidence="1" type="ORF">DYBT9275_00091</name>
</gene>
<keyword evidence="2" id="KW-1185">Reference proteome</keyword>
<accession>A0A916N244</accession>
<proteinExistence type="predicted"/>
<evidence type="ECO:0000313" key="1">
    <source>
        <dbReference type="EMBL" id="CAG4988487.1"/>
    </source>
</evidence>
<dbReference type="Proteomes" id="UP000680038">
    <property type="component" value="Unassembled WGS sequence"/>
</dbReference>
<protein>
    <submittedName>
        <fullName evidence="1">Uncharacterized protein</fullName>
    </submittedName>
</protein>
<evidence type="ECO:0000313" key="2">
    <source>
        <dbReference type="Proteomes" id="UP000680038"/>
    </source>
</evidence>
<comment type="caution">
    <text evidence="1">The sequence shown here is derived from an EMBL/GenBank/DDBJ whole genome shotgun (WGS) entry which is preliminary data.</text>
</comment>
<dbReference type="EMBL" id="CAJRAF010000001">
    <property type="protein sequence ID" value="CAG4988487.1"/>
    <property type="molecule type" value="Genomic_DNA"/>
</dbReference>
<dbReference type="RefSeq" id="WP_215236908.1">
    <property type="nucleotide sequence ID" value="NZ_CAJRAF010000001.1"/>
</dbReference>
<dbReference type="AlphaFoldDB" id="A0A916N244"/>
<sequence>MATNRFIALIGDGRERFSDKELDEEKPTEPVVIDKYGVSDAYKYDGYVFLNEDWFTKYSKKWQEDPTEIDDLLVSLVKNAHKGCKSENLLKIQAYLSEPPESLDEVAEIWRKFYDPELKTI</sequence>